<feature type="transmembrane region" description="Helical" evidence="1">
    <location>
        <begin position="28"/>
        <end position="48"/>
    </location>
</feature>
<evidence type="ECO:0000256" key="1">
    <source>
        <dbReference type="SAM" id="Phobius"/>
    </source>
</evidence>
<dbReference type="AlphaFoldDB" id="A0A090Q3F6"/>
<dbReference type="Proteomes" id="UP000029221">
    <property type="component" value="Unassembled WGS sequence"/>
</dbReference>
<evidence type="ECO:0000313" key="2">
    <source>
        <dbReference type="EMBL" id="GAK97619.1"/>
    </source>
</evidence>
<proteinExistence type="predicted"/>
<dbReference type="STRING" id="319236.BST91_06265"/>
<reference evidence="2" key="1">
    <citation type="journal article" date="2014" name="Genome Announc.">
        <title>Draft Genome Sequences of Marine Flavobacterium Nonlabens Strains NR17, NR24, NR27, NR32, NR33, and Ara13.</title>
        <authorList>
            <person name="Nakanishi M."/>
            <person name="Meirelles P."/>
            <person name="Suzuki R."/>
            <person name="Takatani N."/>
            <person name="Mino S."/>
            <person name="Suda W."/>
            <person name="Oshima K."/>
            <person name="Hattori M."/>
            <person name="Ohkuma M."/>
            <person name="Hosokawa M."/>
            <person name="Miyashita K."/>
            <person name="Thompson F.L."/>
            <person name="Niwa A."/>
            <person name="Sawabe T."/>
            <person name="Sawabe T."/>
        </authorList>
    </citation>
    <scope>NUCLEOTIDE SEQUENCE [LARGE SCALE GENOMIC DNA]</scope>
    <source>
        <strain evidence="2">JCM 19294</strain>
    </source>
</reference>
<keyword evidence="1" id="KW-1133">Transmembrane helix</keyword>
<accession>A0A090Q3F6</accession>
<keyword evidence="3" id="KW-1185">Reference proteome</keyword>
<dbReference type="EMBL" id="BBML01000006">
    <property type="protein sequence ID" value="GAK97619.1"/>
    <property type="molecule type" value="Genomic_DNA"/>
</dbReference>
<gene>
    <name evidence="2" type="ORF">JCM19294_155</name>
</gene>
<protein>
    <submittedName>
        <fullName evidence="2">Uncharacterized protein</fullName>
    </submittedName>
</protein>
<evidence type="ECO:0000313" key="3">
    <source>
        <dbReference type="Proteomes" id="UP000029221"/>
    </source>
</evidence>
<dbReference type="eggNOG" id="ENOG50310GM">
    <property type="taxonomic scope" value="Bacteria"/>
</dbReference>
<name>A0A090Q3F6_9FLAO</name>
<comment type="caution">
    <text evidence="2">The sequence shown here is derived from an EMBL/GenBank/DDBJ whole genome shotgun (WGS) entry which is preliminary data.</text>
</comment>
<keyword evidence="1" id="KW-0472">Membrane</keyword>
<keyword evidence="1" id="KW-0812">Transmembrane</keyword>
<organism evidence="2 3">
    <name type="scientific">Nonlabens tegetincola</name>
    <dbReference type="NCBI Taxonomy" id="323273"/>
    <lineage>
        <taxon>Bacteria</taxon>
        <taxon>Pseudomonadati</taxon>
        <taxon>Bacteroidota</taxon>
        <taxon>Flavobacteriia</taxon>
        <taxon>Flavobacteriales</taxon>
        <taxon>Flavobacteriaceae</taxon>
        <taxon>Nonlabens</taxon>
    </lineage>
</organism>
<sequence length="246" mass="27635">MTFVLSVLAGLVVLILFAVFINKIPKKAHPIFILILLGLSGFFGYKLYQSIAEPVEFEKVKEERYKKVISKLIKLREAQTAHKLITGKYAENIKNLTQFVDTAQFALTTKRDSTVVDRERNIKFRLDPETGGYTKEVTIIDTLGFKSVKDSLFKNTDVAKLLDYGIENAPGKIKLETGLVPDKDQMIPVFKATADKKEILFDQPEKLVKAELEVKAVEAVNGSTIYVGSLDEITTSGNWPRKYADN</sequence>